<protein>
    <submittedName>
        <fullName evidence="1">Uncharacterized protein</fullName>
    </submittedName>
</protein>
<name>A0ABQ3H3A0_9NEIS</name>
<reference evidence="2" key="1">
    <citation type="journal article" date="2019" name="Int. J. Syst. Evol. Microbiol.">
        <title>The Global Catalogue of Microorganisms (GCM) 10K type strain sequencing project: providing services to taxonomists for standard genome sequencing and annotation.</title>
        <authorList>
            <consortium name="The Broad Institute Genomics Platform"/>
            <consortium name="The Broad Institute Genome Sequencing Center for Infectious Disease"/>
            <person name="Wu L."/>
            <person name="Ma J."/>
        </authorList>
    </citation>
    <scope>NUCLEOTIDE SEQUENCE [LARGE SCALE GENOMIC DNA]</scope>
    <source>
        <strain evidence="2">KCTC 23701</strain>
    </source>
</reference>
<gene>
    <name evidence="1" type="ORF">GCM10007350_27350</name>
</gene>
<evidence type="ECO:0000313" key="1">
    <source>
        <dbReference type="EMBL" id="GHD65959.1"/>
    </source>
</evidence>
<dbReference type="EMBL" id="BMYO01000007">
    <property type="protein sequence ID" value="GHD65959.1"/>
    <property type="molecule type" value="Genomic_DNA"/>
</dbReference>
<comment type="caution">
    <text evidence="1">The sequence shown here is derived from an EMBL/GenBank/DDBJ whole genome shotgun (WGS) entry which is preliminary data.</text>
</comment>
<dbReference type="Proteomes" id="UP000604737">
    <property type="component" value="Unassembled WGS sequence"/>
</dbReference>
<sequence>MSCAWLAGPNPDNDGIAVAANQIAPGKNTNLCVPPPLCQRTLMELRQQQRPQQRALQGYRRYLSAWRASRTP</sequence>
<evidence type="ECO:0000313" key="2">
    <source>
        <dbReference type="Proteomes" id="UP000604737"/>
    </source>
</evidence>
<accession>A0ABQ3H3A0</accession>
<proteinExistence type="predicted"/>
<keyword evidence="2" id="KW-1185">Reference proteome</keyword>
<organism evidence="1 2">
    <name type="scientific">Jeongeupia chitinilytica</name>
    <dbReference type="NCBI Taxonomy" id="1041641"/>
    <lineage>
        <taxon>Bacteria</taxon>
        <taxon>Pseudomonadati</taxon>
        <taxon>Pseudomonadota</taxon>
        <taxon>Betaproteobacteria</taxon>
        <taxon>Neisseriales</taxon>
        <taxon>Chitinibacteraceae</taxon>
        <taxon>Jeongeupia</taxon>
    </lineage>
</organism>